<reference evidence="1" key="2">
    <citation type="submission" date="2023-05" db="EMBL/GenBank/DDBJ databases">
        <authorList>
            <consortium name="Lawrence Berkeley National Laboratory"/>
            <person name="Steindorff A."/>
            <person name="Hensen N."/>
            <person name="Bonometti L."/>
            <person name="Westerberg I."/>
            <person name="Brannstrom I.O."/>
            <person name="Guillou S."/>
            <person name="Cros-Aarteil S."/>
            <person name="Calhoun S."/>
            <person name="Haridas S."/>
            <person name="Kuo A."/>
            <person name="Mondo S."/>
            <person name="Pangilinan J."/>
            <person name="Riley R."/>
            <person name="Labutti K."/>
            <person name="Andreopoulos B."/>
            <person name="Lipzen A."/>
            <person name="Chen C."/>
            <person name="Yanf M."/>
            <person name="Daum C."/>
            <person name="Ng V."/>
            <person name="Clum A."/>
            <person name="Ohm R."/>
            <person name="Martin F."/>
            <person name="Silar P."/>
            <person name="Natvig D."/>
            <person name="Lalanne C."/>
            <person name="Gautier V."/>
            <person name="Ament-Velasquez S.L."/>
            <person name="Kruys A."/>
            <person name="Hutchinson M.I."/>
            <person name="Powell A.J."/>
            <person name="Barry K."/>
            <person name="Miller A.N."/>
            <person name="Grigoriev I.V."/>
            <person name="Debuchy R."/>
            <person name="Gladieux P."/>
            <person name="Thoren M.H."/>
            <person name="Johannesson H."/>
        </authorList>
    </citation>
    <scope>NUCLEOTIDE SEQUENCE</scope>
    <source>
        <strain evidence="1">CBS 892.96</strain>
    </source>
</reference>
<feature type="non-terminal residue" evidence="1">
    <location>
        <position position="292"/>
    </location>
</feature>
<dbReference type="EMBL" id="MU866295">
    <property type="protein sequence ID" value="KAK4174193.1"/>
    <property type="molecule type" value="Genomic_DNA"/>
</dbReference>
<feature type="non-terminal residue" evidence="1">
    <location>
        <position position="1"/>
    </location>
</feature>
<proteinExistence type="predicted"/>
<reference evidence="1" key="1">
    <citation type="journal article" date="2023" name="Mol. Phylogenet. Evol.">
        <title>Genome-scale phylogeny and comparative genomics of the fungal order Sordariales.</title>
        <authorList>
            <person name="Hensen N."/>
            <person name="Bonometti L."/>
            <person name="Westerberg I."/>
            <person name="Brannstrom I.O."/>
            <person name="Guillou S."/>
            <person name="Cros-Aarteil S."/>
            <person name="Calhoun S."/>
            <person name="Haridas S."/>
            <person name="Kuo A."/>
            <person name="Mondo S."/>
            <person name="Pangilinan J."/>
            <person name="Riley R."/>
            <person name="LaButti K."/>
            <person name="Andreopoulos B."/>
            <person name="Lipzen A."/>
            <person name="Chen C."/>
            <person name="Yan M."/>
            <person name="Daum C."/>
            <person name="Ng V."/>
            <person name="Clum A."/>
            <person name="Steindorff A."/>
            <person name="Ohm R.A."/>
            <person name="Martin F."/>
            <person name="Silar P."/>
            <person name="Natvig D.O."/>
            <person name="Lalanne C."/>
            <person name="Gautier V."/>
            <person name="Ament-Velasquez S.L."/>
            <person name="Kruys A."/>
            <person name="Hutchinson M.I."/>
            <person name="Powell A.J."/>
            <person name="Barry K."/>
            <person name="Miller A.N."/>
            <person name="Grigoriev I.V."/>
            <person name="Debuchy R."/>
            <person name="Gladieux P."/>
            <person name="Hiltunen Thoren M."/>
            <person name="Johannesson H."/>
        </authorList>
    </citation>
    <scope>NUCLEOTIDE SEQUENCE</scope>
    <source>
        <strain evidence="1">CBS 892.96</strain>
    </source>
</reference>
<evidence type="ECO:0000313" key="2">
    <source>
        <dbReference type="Proteomes" id="UP001302321"/>
    </source>
</evidence>
<name>A0AAN6W3E4_9PEZI</name>
<sequence length="292" mass="33936">EQLRQNAFHNLKIRLRAEFEEIREPTDDTVYLRRTLKQWLDQPKAHRPTNHLYYRLDKTCPETHVPLLLEGRDKVVADVLTKLQEEIPLEVFFAVLDREDTLHDDPPPSYIARPLIENGKELFVDISVDDRNKLQSELPLLRRSDSIFEAAIVLVPQESVADFLMETGPSPAMLANRYNLEQKRVQKLADWYIGTKKTPNGHWNLPVRNMSVFQDVCARVWSLDESKGLAIFPHHYVDWILKVILEAKDFGFFEKAASRTWGRVPSSFFYWAARMIKTGHLTMKGIEKGIIA</sequence>
<accession>A0AAN6W3E4</accession>
<comment type="caution">
    <text evidence="1">The sequence shown here is derived from an EMBL/GenBank/DDBJ whole genome shotgun (WGS) entry which is preliminary data.</text>
</comment>
<gene>
    <name evidence="1" type="ORF">QBC36DRAFT_358085</name>
</gene>
<keyword evidence="2" id="KW-1185">Reference proteome</keyword>
<dbReference type="Proteomes" id="UP001302321">
    <property type="component" value="Unassembled WGS sequence"/>
</dbReference>
<protein>
    <submittedName>
        <fullName evidence="1">Uncharacterized protein</fullName>
    </submittedName>
</protein>
<organism evidence="1 2">
    <name type="scientific">Triangularia setosa</name>
    <dbReference type="NCBI Taxonomy" id="2587417"/>
    <lineage>
        <taxon>Eukaryota</taxon>
        <taxon>Fungi</taxon>
        <taxon>Dikarya</taxon>
        <taxon>Ascomycota</taxon>
        <taxon>Pezizomycotina</taxon>
        <taxon>Sordariomycetes</taxon>
        <taxon>Sordariomycetidae</taxon>
        <taxon>Sordariales</taxon>
        <taxon>Podosporaceae</taxon>
        <taxon>Triangularia</taxon>
    </lineage>
</organism>
<evidence type="ECO:0000313" key="1">
    <source>
        <dbReference type="EMBL" id="KAK4174193.1"/>
    </source>
</evidence>
<dbReference type="AlphaFoldDB" id="A0AAN6W3E4"/>